<dbReference type="AlphaFoldDB" id="K0CA61"/>
<keyword evidence="2" id="KW-0472">Membrane</keyword>
<feature type="region of interest" description="Disordered" evidence="1">
    <location>
        <begin position="71"/>
        <end position="173"/>
    </location>
</feature>
<evidence type="ECO:0000313" key="3">
    <source>
        <dbReference type="EMBL" id="AFT70454.1"/>
    </source>
</evidence>
<evidence type="ECO:0000256" key="1">
    <source>
        <dbReference type="SAM" id="MobiDB-lite"/>
    </source>
</evidence>
<dbReference type="EMBL" id="CP003466">
    <property type="protein sequence ID" value="AFT70454.1"/>
    <property type="molecule type" value="Genomic_DNA"/>
</dbReference>
<evidence type="ECO:0000313" key="4">
    <source>
        <dbReference type="Proteomes" id="UP000006286"/>
    </source>
</evidence>
<gene>
    <name evidence="3" type="ordered locus">B5T_02180</name>
</gene>
<dbReference type="STRING" id="930169.B5T_02180"/>
<evidence type="ECO:0000256" key="2">
    <source>
        <dbReference type="SAM" id="Phobius"/>
    </source>
</evidence>
<keyword evidence="2" id="KW-0812">Transmembrane</keyword>
<feature type="compositionally biased region" description="Low complexity" evidence="1">
    <location>
        <begin position="72"/>
        <end position="83"/>
    </location>
</feature>
<protein>
    <submittedName>
        <fullName evidence="3">Uncharacterized protein</fullName>
    </submittedName>
</protein>
<keyword evidence="2" id="KW-1133">Transmembrane helix</keyword>
<reference evidence="3 4" key="1">
    <citation type="journal article" date="2012" name="J. Bacteriol.">
        <title>Complete genome sequence of Alcanivorax dieselolei type strain B5.</title>
        <authorList>
            <person name="Lai Q."/>
            <person name="Li W."/>
            <person name="Shao Z."/>
        </authorList>
    </citation>
    <scope>NUCLEOTIDE SEQUENCE [LARGE SCALE GENOMIC DNA]</scope>
    <source>
        <strain evidence="4">DSM 16502 / CGMCC 1.3690 / B-5</strain>
    </source>
</reference>
<dbReference type="KEGG" id="adi:B5T_02180"/>
<name>K0CA61_ALCDB</name>
<dbReference type="Proteomes" id="UP000006286">
    <property type="component" value="Chromosome"/>
</dbReference>
<feature type="transmembrane region" description="Helical" evidence="2">
    <location>
        <begin position="43"/>
        <end position="62"/>
    </location>
</feature>
<accession>K0CA61</accession>
<proteinExistence type="predicted"/>
<feature type="compositionally biased region" description="Low complexity" evidence="1">
    <location>
        <begin position="92"/>
        <end position="102"/>
    </location>
</feature>
<dbReference type="PATRIC" id="fig|930169.3.peg.2150"/>
<feature type="compositionally biased region" description="Polar residues" evidence="1">
    <location>
        <begin position="141"/>
        <end position="158"/>
    </location>
</feature>
<sequence>MTSGKDAPDTAQEGRILADMEERPARRGVPDALSRLRRVFSPVTLIAAALLLALPWLFAQWWSTPIPPAQPPASLAPSSLTNVTPPPPTTTPDPVTDTSHPDPLARIGGAVIIDDRPDEVGGEAGGGTSGITSDDAPPPQVASTSPPASAGQSQTSAPRRTATHLAASPTASRTISRVNRLDPVEVNNDGTLGPVLRDLVRDGHLSEQHRDVESGRNEAIDALMLRIYGETQQTLASLSEPPAPPVAKTPQLPTSLEVQQQLRACPPGNTLNGIRCRNEVCSRYAGQDAACPTPRARAR</sequence>
<keyword evidence="4" id="KW-1185">Reference proteome</keyword>
<dbReference type="HOGENOM" id="CLU_929501_0_0_6"/>
<organism evidence="3 4">
    <name type="scientific">Alcanivorax dieselolei (strain DSM 16502 / CGMCC 1.3690 / MCCC 1A00001 / B-5)</name>
    <name type="common">Alloalcanivorax dieselolei</name>
    <dbReference type="NCBI Taxonomy" id="930169"/>
    <lineage>
        <taxon>Bacteria</taxon>
        <taxon>Pseudomonadati</taxon>
        <taxon>Pseudomonadota</taxon>
        <taxon>Gammaproteobacteria</taxon>
        <taxon>Oceanospirillales</taxon>
        <taxon>Alcanivoracaceae</taxon>
        <taxon>Alloalcanivorax</taxon>
    </lineage>
</organism>